<organism evidence="4 5">
    <name type="scientific">Pyricularia oryzae</name>
    <name type="common">Rice blast fungus</name>
    <name type="synonym">Magnaporthe oryzae</name>
    <dbReference type="NCBI Taxonomy" id="318829"/>
    <lineage>
        <taxon>Eukaryota</taxon>
        <taxon>Fungi</taxon>
        <taxon>Dikarya</taxon>
        <taxon>Ascomycota</taxon>
        <taxon>Pezizomycotina</taxon>
        <taxon>Sordariomycetes</taxon>
        <taxon>Sordariomycetidae</taxon>
        <taxon>Magnaporthales</taxon>
        <taxon>Pyriculariaceae</taxon>
        <taxon>Pyricularia</taxon>
    </lineage>
</organism>
<sequence length="100" mass="11259">MYSKIFAILTLAAARLPTAFAEYKHCTIGCAFEIDGQWHYVTQTGNIGDTIHINDHSTVIGRDCKPNQIEWSNAMIYSWGKTPPPPPPPETKQKKKQKSQ</sequence>
<feature type="signal peptide" evidence="2">
    <location>
        <begin position="1"/>
        <end position="21"/>
    </location>
</feature>
<dbReference type="EMBL" id="CP034204">
    <property type="protein sequence ID" value="QBZ53711.1"/>
    <property type="molecule type" value="Genomic_DNA"/>
</dbReference>
<dbReference type="AlphaFoldDB" id="A0A4P7MWY9"/>
<dbReference type="InterPro" id="IPR057100">
    <property type="entry name" value="MAX_effector"/>
</dbReference>
<evidence type="ECO:0000256" key="2">
    <source>
        <dbReference type="SAM" id="SignalP"/>
    </source>
</evidence>
<evidence type="ECO:0000313" key="5">
    <source>
        <dbReference type="Proteomes" id="UP000294847"/>
    </source>
</evidence>
<feature type="region of interest" description="Disordered" evidence="1">
    <location>
        <begin position="77"/>
        <end position="100"/>
    </location>
</feature>
<evidence type="ECO:0000259" key="3">
    <source>
        <dbReference type="Pfam" id="PF23364"/>
    </source>
</evidence>
<reference evidence="4 5" key="1">
    <citation type="journal article" date="2019" name="Mol. Biol. Evol.">
        <title>Blast fungal genomes show frequent chromosomal changes, gene gains and losses, and effector gene turnover.</title>
        <authorList>
            <person name="Gomez Luciano L.B."/>
            <person name="Jason Tsai I."/>
            <person name="Chuma I."/>
            <person name="Tosa Y."/>
            <person name="Chen Y.H."/>
            <person name="Li J.Y."/>
            <person name="Li M.Y."/>
            <person name="Jade Lu M.Y."/>
            <person name="Nakayashiki H."/>
            <person name="Li W.H."/>
        </authorList>
    </citation>
    <scope>NUCLEOTIDE SEQUENCE [LARGE SCALE GENOMIC DNA]</scope>
    <source>
        <strain evidence="4">MZ5-1-6</strain>
    </source>
</reference>
<proteinExistence type="predicted"/>
<accession>A0A4P7MWY9</accession>
<feature type="chain" id="PRO_5020926285" description="MAX effector domain-containing protein" evidence="2">
    <location>
        <begin position="22"/>
        <end position="100"/>
    </location>
</feature>
<name>A0A4P7MWY9_PYROR</name>
<dbReference type="Proteomes" id="UP000294847">
    <property type="component" value="Chromosome 1"/>
</dbReference>
<evidence type="ECO:0000313" key="4">
    <source>
        <dbReference type="EMBL" id="QBZ53711.1"/>
    </source>
</evidence>
<feature type="domain" description="MAX effector" evidence="3">
    <location>
        <begin position="17"/>
        <end position="79"/>
    </location>
</feature>
<evidence type="ECO:0000256" key="1">
    <source>
        <dbReference type="SAM" id="MobiDB-lite"/>
    </source>
</evidence>
<gene>
    <name evidence="4" type="ORF">PoMZ_09400</name>
</gene>
<protein>
    <recommendedName>
        <fullName evidence="3">MAX effector domain-containing protein</fullName>
    </recommendedName>
</protein>
<keyword evidence="2" id="KW-0732">Signal</keyword>
<dbReference type="Pfam" id="PF23364">
    <property type="entry name" value="MAX_effector"/>
    <property type="match status" value="1"/>
</dbReference>